<keyword evidence="10 13" id="KW-1133">Transmembrane helix</keyword>
<evidence type="ECO:0000259" key="14">
    <source>
        <dbReference type="PROSITE" id="PS50125"/>
    </source>
</evidence>
<keyword evidence="8" id="KW-0067">ATP-binding</keyword>
<dbReference type="InterPro" id="IPR001054">
    <property type="entry name" value="A/G_cyclase"/>
</dbReference>
<dbReference type="Pfam" id="PF16214">
    <property type="entry name" value="AC_N"/>
    <property type="match status" value="1"/>
</dbReference>
<dbReference type="SUPFAM" id="SSF55073">
    <property type="entry name" value="Nucleotide cyclase"/>
    <property type="match status" value="1"/>
</dbReference>
<evidence type="ECO:0000256" key="4">
    <source>
        <dbReference type="ARBA" id="ARBA00012201"/>
    </source>
</evidence>
<comment type="catalytic activity">
    <reaction evidence="1">
        <text>GTP = 3',5'-cyclic GMP + diphosphate</text>
        <dbReference type="Rhea" id="RHEA:13665"/>
        <dbReference type="ChEBI" id="CHEBI:33019"/>
        <dbReference type="ChEBI" id="CHEBI:37565"/>
        <dbReference type="ChEBI" id="CHEBI:57746"/>
        <dbReference type="EC" id="4.6.1.2"/>
    </reaction>
</comment>
<dbReference type="EC" id="4.6.1.1" evidence="4"/>
<evidence type="ECO:0000256" key="11">
    <source>
        <dbReference type="ARBA" id="ARBA00023136"/>
    </source>
</evidence>
<evidence type="ECO:0000256" key="10">
    <source>
        <dbReference type="ARBA" id="ARBA00022989"/>
    </source>
</evidence>
<evidence type="ECO:0000256" key="6">
    <source>
        <dbReference type="ARBA" id="ARBA00022723"/>
    </source>
</evidence>
<feature type="transmembrane region" description="Helical" evidence="13">
    <location>
        <begin position="155"/>
        <end position="173"/>
    </location>
</feature>
<dbReference type="GO" id="GO:0046872">
    <property type="term" value="F:metal ion binding"/>
    <property type="evidence" value="ECO:0007669"/>
    <property type="project" value="UniProtKB-KW"/>
</dbReference>
<dbReference type="AlphaFoldDB" id="A0A914CPJ3"/>
<comment type="catalytic activity">
    <reaction evidence="2">
        <text>ATP = 3',5'-cyclic AMP + diphosphate</text>
        <dbReference type="Rhea" id="RHEA:15389"/>
        <dbReference type="ChEBI" id="CHEBI:30616"/>
        <dbReference type="ChEBI" id="CHEBI:33019"/>
        <dbReference type="ChEBI" id="CHEBI:58165"/>
        <dbReference type="EC" id="4.6.1.1"/>
    </reaction>
</comment>
<evidence type="ECO:0000256" key="8">
    <source>
        <dbReference type="ARBA" id="ARBA00022840"/>
    </source>
</evidence>
<evidence type="ECO:0000256" key="1">
    <source>
        <dbReference type="ARBA" id="ARBA00001436"/>
    </source>
</evidence>
<organism evidence="15 16">
    <name type="scientific">Acrobeloides nanus</name>
    <dbReference type="NCBI Taxonomy" id="290746"/>
    <lineage>
        <taxon>Eukaryota</taxon>
        <taxon>Metazoa</taxon>
        <taxon>Ecdysozoa</taxon>
        <taxon>Nematoda</taxon>
        <taxon>Chromadorea</taxon>
        <taxon>Rhabditida</taxon>
        <taxon>Tylenchina</taxon>
        <taxon>Cephalobomorpha</taxon>
        <taxon>Cephaloboidea</taxon>
        <taxon>Cephalobidae</taxon>
        <taxon>Acrobeloides</taxon>
    </lineage>
</organism>
<dbReference type="SMART" id="SM00044">
    <property type="entry name" value="CYCc"/>
    <property type="match status" value="1"/>
</dbReference>
<evidence type="ECO:0000256" key="3">
    <source>
        <dbReference type="ARBA" id="ARBA00004141"/>
    </source>
</evidence>
<protein>
    <recommendedName>
        <fullName evidence="4">adenylate cyclase</fullName>
        <ecNumber evidence="4">4.6.1.1</ecNumber>
    </recommendedName>
</protein>
<keyword evidence="5 13" id="KW-0812">Transmembrane</keyword>
<sequence>MTVKDSSILEPLHSQRWKCGEFDDEILDMVESSEVESIAFQLCHSDTLYNDYFKNMNAGRLKSALTCLVLLCAFEMIIHAISGDWLKFAALNVINVLLLLLIFVWEKQPLILSWIVVAASAIILCFAPVALSSSMTLLTLFLCYTLLPLQLKPSALAAIIITLLALIIQIFHYAKPRELIAEVLLLLAMNISGIFVYYPTELIQRRTFRETRKCVERRIRLVHDNQKQELILLSVLPKHIAHEMKRDFEVGHDDEHTFRKIHIQKNENISILFADICGFTNLASMCKAEDLVKTLNELFARFDKQALENHCEKIKILGDCYYCVCGIPDKRTDHAVCAVSMGLDMIHTIK</sequence>
<evidence type="ECO:0000256" key="13">
    <source>
        <dbReference type="SAM" id="Phobius"/>
    </source>
</evidence>
<dbReference type="GO" id="GO:0035556">
    <property type="term" value="P:intracellular signal transduction"/>
    <property type="evidence" value="ECO:0007669"/>
    <property type="project" value="InterPro"/>
</dbReference>
<dbReference type="GO" id="GO:0004016">
    <property type="term" value="F:adenylate cyclase activity"/>
    <property type="evidence" value="ECO:0007669"/>
    <property type="project" value="UniProtKB-EC"/>
</dbReference>
<evidence type="ECO:0000256" key="7">
    <source>
        <dbReference type="ARBA" id="ARBA00022741"/>
    </source>
</evidence>
<evidence type="ECO:0000256" key="9">
    <source>
        <dbReference type="ARBA" id="ARBA00022842"/>
    </source>
</evidence>
<keyword evidence="7" id="KW-0547">Nucleotide-binding</keyword>
<feature type="domain" description="Guanylate cyclase" evidence="14">
    <location>
        <begin position="270"/>
        <end position="350"/>
    </location>
</feature>
<keyword evidence="9" id="KW-0460">Magnesium</keyword>
<dbReference type="Pfam" id="PF00211">
    <property type="entry name" value="Guanylate_cyc"/>
    <property type="match status" value="1"/>
</dbReference>
<dbReference type="Proteomes" id="UP000887540">
    <property type="component" value="Unplaced"/>
</dbReference>
<dbReference type="PROSITE" id="PS50125">
    <property type="entry name" value="GUANYLATE_CYCLASE_2"/>
    <property type="match status" value="1"/>
</dbReference>
<comment type="subcellular location">
    <subcellularLocation>
        <location evidence="3">Membrane</location>
        <topology evidence="3">Multi-pass membrane protein</topology>
    </subcellularLocation>
</comment>
<keyword evidence="12" id="KW-0456">Lyase</keyword>
<dbReference type="CDD" id="cd07302">
    <property type="entry name" value="CHD"/>
    <property type="match status" value="1"/>
</dbReference>
<dbReference type="WBParaSite" id="ACRNAN_scaffold13035.g25277.t1">
    <property type="protein sequence ID" value="ACRNAN_scaffold13035.g25277.t1"/>
    <property type="gene ID" value="ACRNAN_scaffold13035.g25277"/>
</dbReference>
<dbReference type="GO" id="GO:0005886">
    <property type="term" value="C:plasma membrane"/>
    <property type="evidence" value="ECO:0007669"/>
    <property type="project" value="TreeGrafter"/>
</dbReference>
<evidence type="ECO:0000313" key="16">
    <source>
        <dbReference type="WBParaSite" id="ACRNAN_scaffold13035.g25277.t1"/>
    </source>
</evidence>
<dbReference type="PANTHER" id="PTHR45627:SF16">
    <property type="entry name" value="ADENYLATE CYCLASE"/>
    <property type="match status" value="1"/>
</dbReference>
<keyword evidence="11 13" id="KW-0472">Membrane</keyword>
<keyword evidence="15" id="KW-1185">Reference proteome</keyword>
<dbReference type="InterPro" id="IPR032628">
    <property type="entry name" value="AC_N"/>
</dbReference>
<feature type="transmembrane region" description="Helical" evidence="13">
    <location>
        <begin position="111"/>
        <end position="143"/>
    </location>
</feature>
<evidence type="ECO:0000256" key="5">
    <source>
        <dbReference type="ARBA" id="ARBA00022692"/>
    </source>
</evidence>
<name>A0A914CPJ3_9BILA</name>
<accession>A0A914CPJ3</accession>
<reference evidence="16" key="1">
    <citation type="submission" date="2022-11" db="UniProtKB">
        <authorList>
            <consortium name="WormBaseParasite"/>
        </authorList>
    </citation>
    <scope>IDENTIFICATION</scope>
</reference>
<dbReference type="GO" id="GO:0004383">
    <property type="term" value="F:guanylate cyclase activity"/>
    <property type="evidence" value="ECO:0007669"/>
    <property type="project" value="UniProtKB-EC"/>
</dbReference>
<feature type="transmembrane region" description="Helical" evidence="13">
    <location>
        <begin position="63"/>
        <end position="81"/>
    </location>
</feature>
<dbReference type="GO" id="GO:0005524">
    <property type="term" value="F:ATP binding"/>
    <property type="evidence" value="ECO:0007669"/>
    <property type="project" value="UniProtKB-KW"/>
</dbReference>
<evidence type="ECO:0000313" key="15">
    <source>
        <dbReference type="Proteomes" id="UP000887540"/>
    </source>
</evidence>
<dbReference type="PANTHER" id="PTHR45627">
    <property type="entry name" value="ADENYLATE CYCLASE TYPE 1"/>
    <property type="match status" value="1"/>
</dbReference>
<dbReference type="Gene3D" id="3.30.70.1230">
    <property type="entry name" value="Nucleotide cyclase"/>
    <property type="match status" value="1"/>
</dbReference>
<evidence type="ECO:0000256" key="12">
    <source>
        <dbReference type="ARBA" id="ARBA00023239"/>
    </source>
</evidence>
<evidence type="ECO:0000256" key="2">
    <source>
        <dbReference type="ARBA" id="ARBA00001593"/>
    </source>
</evidence>
<feature type="transmembrane region" description="Helical" evidence="13">
    <location>
        <begin position="88"/>
        <end position="105"/>
    </location>
</feature>
<keyword evidence="6" id="KW-0479">Metal-binding</keyword>
<dbReference type="InterPro" id="IPR029787">
    <property type="entry name" value="Nucleotide_cyclase"/>
</dbReference>
<feature type="transmembrane region" description="Helical" evidence="13">
    <location>
        <begin position="179"/>
        <end position="198"/>
    </location>
</feature>
<dbReference type="GO" id="GO:0007189">
    <property type="term" value="P:adenylate cyclase-activating G protein-coupled receptor signaling pathway"/>
    <property type="evidence" value="ECO:0007669"/>
    <property type="project" value="TreeGrafter"/>
</dbReference>
<proteinExistence type="predicted"/>